<dbReference type="EMBL" id="AMQM01002275">
    <property type="status" value="NOT_ANNOTATED_CDS"/>
    <property type="molecule type" value="Genomic_DNA"/>
</dbReference>
<evidence type="ECO:0000313" key="4">
    <source>
        <dbReference type="Proteomes" id="UP000015101"/>
    </source>
</evidence>
<gene>
    <name evidence="3" type="primary">20211410</name>
    <name evidence="2" type="ORF">HELRODRAFT_189885</name>
</gene>
<dbReference type="Proteomes" id="UP000015101">
    <property type="component" value="Unassembled WGS sequence"/>
</dbReference>
<dbReference type="CTD" id="20211410"/>
<keyword evidence="4" id="KW-1185">Reference proteome</keyword>
<keyword evidence="1" id="KW-0812">Transmembrane</keyword>
<name>T1FRG3_HELRO</name>
<feature type="transmembrane region" description="Helical" evidence="1">
    <location>
        <begin position="52"/>
        <end position="77"/>
    </location>
</feature>
<dbReference type="RefSeq" id="XP_009031448.1">
    <property type="nucleotide sequence ID" value="XM_009033200.1"/>
</dbReference>
<keyword evidence="1" id="KW-0472">Membrane</keyword>
<keyword evidence="1" id="KW-1133">Transmembrane helix</keyword>
<dbReference type="EnsemblMetazoa" id="HelroT189885">
    <property type="protein sequence ID" value="HelroP189885"/>
    <property type="gene ID" value="HelroG189885"/>
</dbReference>
<reference evidence="4" key="1">
    <citation type="submission" date="2012-12" db="EMBL/GenBank/DDBJ databases">
        <authorList>
            <person name="Hellsten U."/>
            <person name="Grimwood J."/>
            <person name="Chapman J.A."/>
            <person name="Shapiro H."/>
            <person name="Aerts A."/>
            <person name="Otillar R.P."/>
            <person name="Terry A.Y."/>
            <person name="Boore J.L."/>
            <person name="Simakov O."/>
            <person name="Marletaz F."/>
            <person name="Cho S.-J."/>
            <person name="Edsinger-Gonzales E."/>
            <person name="Havlak P."/>
            <person name="Kuo D.-H."/>
            <person name="Larsson T."/>
            <person name="Lv J."/>
            <person name="Arendt D."/>
            <person name="Savage R."/>
            <person name="Osoegawa K."/>
            <person name="de Jong P."/>
            <person name="Lindberg D.R."/>
            <person name="Seaver E.C."/>
            <person name="Weisblat D.A."/>
            <person name="Putnam N.H."/>
            <person name="Grigoriev I.V."/>
            <person name="Rokhsar D.S."/>
        </authorList>
    </citation>
    <scope>NUCLEOTIDE SEQUENCE</scope>
</reference>
<dbReference type="InParanoid" id="T1FRG3"/>
<protein>
    <submittedName>
        <fullName evidence="2 3">Uncharacterized protein</fullName>
    </submittedName>
</protein>
<proteinExistence type="predicted"/>
<dbReference type="HOGENOM" id="CLU_967346_0_0_1"/>
<evidence type="ECO:0000313" key="2">
    <source>
        <dbReference type="EMBL" id="ESN90531.1"/>
    </source>
</evidence>
<accession>T1FRG3</accession>
<evidence type="ECO:0000313" key="3">
    <source>
        <dbReference type="EnsemblMetazoa" id="HelroP189885"/>
    </source>
</evidence>
<dbReference type="EMBL" id="KB097753">
    <property type="protein sequence ID" value="ESN90531.1"/>
    <property type="molecule type" value="Genomic_DNA"/>
</dbReference>
<organism evidence="3 4">
    <name type="scientific">Helobdella robusta</name>
    <name type="common">Californian leech</name>
    <dbReference type="NCBI Taxonomy" id="6412"/>
    <lineage>
        <taxon>Eukaryota</taxon>
        <taxon>Metazoa</taxon>
        <taxon>Spiralia</taxon>
        <taxon>Lophotrochozoa</taxon>
        <taxon>Annelida</taxon>
        <taxon>Clitellata</taxon>
        <taxon>Hirudinea</taxon>
        <taxon>Rhynchobdellida</taxon>
        <taxon>Glossiphoniidae</taxon>
        <taxon>Helobdella</taxon>
    </lineage>
</organism>
<sequence>MKVKDHGEPSLSSYTDVKIIISDKILTNQHLLNGGSLFGFNTAAELLADETVAIALAVLLAVILVLISIFTLVIWLFGVGRKRRLESYNGHERKNVKYKNKKNKAEDCQQATVTSLSANGRAETTVAHSSSIEKELKMDLTNVLTDDAKTTSNHQVLNMSEACAKPVVMFVKDQHNYPDVNHRENKNGNKDKFFKINWINKTPSSDVDDKRMKNHVVNTDWYMNPIVNAADSTLSRPDKAQHYQSDLIEFNSGFSNFSLLKPFLLNENFSSPKYLPQNREFEQWLDDI</sequence>
<evidence type="ECO:0000256" key="1">
    <source>
        <dbReference type="SAM" id="Phobius"/>
    </source>
</evidence>
<reference evidence="2 4" key="2">
    <citation type="journal article" date="2013" name="Nature">
        <title>Insights into bilaterian evolution from three spiralian genomes.</title>
        <authorList>
            <person name="Simakov O."/>
            <person name="Marletaz F."/>
            <person name="Cho S.J."/>
            <person name="Edsinger-Gonzales E."/>
            <person name="Havlak P."/>
            <person name="Hellsten U."/>
            <person name="Kuo D.H."/>
            <person name="Larsson T."/>
            <person name="Lv J."/>
            <person name="Arendt D."/>
            <person name="Savage R."/>
            <person name="Osoegawa K."/>
            <person name="de Jong P."/>
            <person name="Grimwood J."/>
            <person name="Chapman J.A."/>
            <person name="Shapiro H."/>
            <person name="Aerts A."/>
            <person name="Otillar R.P."/>
            <person name="Terry A.Y."/>
            <person name="Boore J.L."/>
            <person name="Grigoriev I.V."/>
            <person name="Lindberg D.R."/>
            <person name="Seaver E.C."/>
            <person name="Weisblat D.A."/>
            <person name="Putnam N.H."/>
            <person name="Rokhsar D.S."/>
        </authorList>
    </citation>
    <scope>NUCLEOTIDE SEQUENCE</scope>
</reference>
<dbReference type="KEGG" id="hro:HELRODRAFT_189885"/>
<reference evidence="3" key="3">
    <citation type="submission" date="2015-06" db="UniProtKB">
        <authorList>
            <consortium name="EnsemblMetazoa"/>
        </authorList>
    </citation>
    <scope>IDENTIFICATION</scope>
</reference>
<dbReference type="GeneID" id="20211410"/>
<dbReference type="AlphaFoldDB" id="T1FRG3"/>